<dbReference type="AlphaFoldDB" id="A0A2K8SW52"/>
<proteinExistence type="predicted"/>
<keyword evidence="2" id="KW-1185">Reference proteome</keyword>
<evidence type="ECO:0000313" key="2">
    <source>
        <dbReference type="Proteomes" id="UP000232003"/>
    </source>
</evidence>
<sequence length="37" mass="4557">MLGKITCFFVNSKVSIAEKKYFQQKITWIYENFKIYF</sequence>
<organism evidence="1 2">
    <name type="scientific">Nostoc flagelliforme CCNUN1</name>
    <dbReference type="NCBI Taxonomy" id="2038116"/>
    <lineage>
        <taxon>Bacteria</taxon>
        <taxon>Bacillati</taxon>
        <taxon>Cyanobacteriota</taxon>
        <taxon>Cyanophyceae</taxon>
        <taxon>Nostocales</taxon>
        <taxon>Nostocaceae</taxon>
        <taxon>Nostoc</taxon>
    </lineage>
</organism>
<dbReference type="EMBL" id="CP024785">
    <property type="protein sequence ID" value="AUB39689.1"/>
    <property type="molecule type" value="Genomic_DNA"/>
</dbReference>
<protein>
    <submittedName>
        <fullName evidence="1">Uncharacterized protein</fullName>
    </submittedName>
</protein>
<accession>A0A2K8SW52</accession>
<name>A0A2K8SW52_9NOSO</name>
<dbReference type="Proteomes" id="UP000232003">
    <property type="component" value="Chromosome"/>
</dbReference>
<evidence type="ECO:0000313" key="1">
    <source>
        <dbReference type="EMBL" id="AUB39689.1"/>
    </source>
</evidence>
<reference evidence="1 2" key="1">
    <citation type="submission" date="2017-11" db="EMBL/GenBank/DDBJ databases">
        <title>Complete genome of a free-living desiccation-tolerant cyanobacterium and its photosynthetic adaptation to extreme terrestrial habitat.</title>
        <authorList>
            <person name="Shang J."/>
        </authorList>
    </citation>
    <scope>NUCLEOTIDE SEQUENCE [LARGE SCALE GENOMIC DNA]</scope>
    <source>
        <strain evidence="1 2">CCNUN1</strain>
    </source>
</reference>
<gene>
    <name evidence="1" type="ORF">COO91_05687</name>
</gene>
<dbReference type="KEGG" id="nfl:COO91_05687"/>